<reference evidence="4" key="1">
    <citation type="submission" date="2016-10" db="EMBL/GenBank/DDBJ databases">
        <authorList>
            <person name="Varghese N."/>
            <person name="Submissions S."/>
        </authorList>
    </citation>
    <scope>NUCLEOTIDE SEQUENCE [LARGE SCALE GENOMIC DNA]</scope>
    <source>
        <strain evidence="4">DSM 5918</strain>
    </source>
</reference>
<dbReference type="SUPFAM" id="SSF53098">
    <property type="entry name" value="Ribonuclease H-like"/>
    <property type="match status" value="1"/>
</dbReference>
<dbReference type="InterPro" id="IPR036397">
    <property type="entry name" value="RNaseH_sf"/>
</dbReference>
<protein>
    <submittedName>
        <fullName evidence="3">Integrase core domain-containing protein</fullName>
    </submittedName>
</protein>
<dbReference type="Gene3D" id="3.30.420.10">
    <property type="entry name" value="Ribonuclease H-like superfamily/Ribonuclease H"/>
    <property type="match status" value="1"/>
</dbReference>
<sequence>MANRRFAMHEIRHVIARMRLGESDRDIARAGAMGRPKAAQLRVLALEQGWLDRSQPLPPNDVLESLLQLPRSTQPSQSLAKPFADQICTWADEGIQITTIHQALVERYGFTGSYDSVRRLLKSHQKSAPVATVFLDHPPAETAQIDFGAGPVITDVHTGEVMKTWFFVMTLPCSKHMYAELVTNQRVETWLGCHRRAFEYFGGTPLKTVIDNPKCAITRACYYEPEVQRAYAEFAEGYSFLVSACPPRDPQKKGVVESNIKYVKNSFAKLREFRSLADANRQLHEWVMGTAGNRIHGTTKQKPLVRFAEMEKDFLRPLPDIAPELAAWASAKLHGNCHVQFEKAFYSAPFTLVHKSLWLRATEKTVQIFHEQKLVATHPRLSKPGARSTVQDHLPPEATAYLMRDPQWCLAQAEKIGERCLELVHDLFAHRVLDNLRAVQGLLQLQGRYGKRRLEAACARALDHGAGTYRNVKNILEKGLDQQNLSLPIALPDAYGGTSRFTRNSDMLN</sequence>
<dbReference type="Pfam" id="PF22483">
    <property type="entry name" value="Mu-transpos_C_2"/>
    <property type="match status" value="1"/>
</dbReference>
<feature type="domain" description="Integrase catalytic" evidence="2">
    <location>
        <begin position="135"/>
        <end position="311"/>
    </location>
</feature>
<evidence type="ECO:0000313" key="4">
    <source>
        <dbReference type="Proteomes" id="UP000198635"/>
    </source>
</evidence>
<dbReference type="GO" id="GO:0003676">
    <property type="term" value="F:nucleic acid binding"/>
    <property type="evidence" value="ECO:0007669"/>
    <property type="project" value="InterPro"/>
</dbReference>
<dbReference type="NCBIfam" id="NF033546">
    <property type="entry name" value="transpos_IS21"/>
    <property type="match status" value="1"/>
</dbReference>
<gene>
    <name evidence="3" type="ORF">SAMN04488082_11792</name>
</gene>
<proteinExistence type="inferred from homology"/>
<evidence type="ECO:0000259" key="2">
    <source>
        <dbReference type="PROSITE" id="PS50994"/>
    </source>
</evidence>
<organism evidence="3 4">
    <name type="scientific">Desulfomicrobium apsheronum</name>
    <dbReference type="NCBI Taxonomy" id="52560"/>
    <lineage>
        <taxon>Bacteria</taxon>
        <taxon>Pseudomonadati</taxon>
        <taxon>Thermodesulfobacteriota</taxon>
        <taxon>Desulfovibrionia</taxon>
        <taxon>Desulfovibrionales</taxon>
        <taxon>Desulfomicrobiaceae</taxon>
        <taxon>Desulfomicrobium</taxon>
    </lineage>
</organism>
<dbReference type="Proteomes" id="UP000198635">
    <property type="component" value="Unassembled WGS sequence"/>
</dbReference>
<dbReference type="AlphaFoldDB" id="A0A1I3XW73"/>
<dbReference type="STRING" id="52560.SAMN04488082_11792"/>
<dbReference type="EMBL" id="FORX01000017">
    <property type="protein sequence ID" value="SFK23236.1"/>
    <property type="molecule type" value="Genomic_DNA"/>
</dbReference>
<evidence type="ECO:0000256" key="1">
    <source>
        <dbReference type="ARBA" id="ARBA00009277"/>
    </source>
</evidence>
<dbReference type="GO" id="GO:0015074">
    <property type="term" value="P:DNA integration"/>
    <property type="evidence" value="ECO:0007669"/>
    <property type="project" value="InterPro"/>
</dbReference>
<dbReference type="PANTHER" id="PTHR35004:SF8">
    <property type="entry name" value="TRANSPOSASE RV3428C-RELATED"/>
    <property type="match status" value="1"/>
</dbReference>
<keyword evidence="4" id="KW-1185">Reference proteome</keyword>
<accession>A0A1I3XW73</accession>
<dbReference type="Pfam" id="PF00665">
    <property type="entry name" value="rve"/>
    <property type="match status" value="1"/>
</dbReference>
<dbReference type="PROSITE" id="PS50994">
    <property type="entry name" value="INTEGRASE"/>
    <property type="match status" value="1"/>
</dbReference>
<dbReference type="OrthoDB" id="9798623at2"/>
<dbReference type="PANTHER" id="PTHR35004">
    <property type="entry name" value="TRANSPOSASE RV3428C-RELATED"/>
    <property type="match status" value="1"/>
</dbReference>
<dbReference type="InterPro" id="IPR001584">
    <property type="entry name" value="Integrase_cat-core"/>
</dbReference>
<evidence type="ECO:0000313" key="3">
    <source>
        <dbReference type="EMBL" id="SFK23236.1"/>
    </source>
</evidence>
<comment type="similarity">
    <text evidence="1">Belongs to the transposase IS21/IS408/IS1162 family.</text>
</comment>
<dbReference type="InterPro" id="IPR012337">
    <property type="entry name" value="RNaseH-like_sf"/>
</dbReference>
<name>A0A1I3XW73_9BACT</name>
<dbReference type="InterPro" id="IPR054353">
    <property type="entry name" value="IstA-like_C"/>
</dbReference>